<reference evidence="14 15" key="1">
    <citation type="submission" date="2016-03" db="EMBL/GenBank/DDBJ databases">
        <title>Genome sequence of Nesiotobacter sp. nov., a moderately halophilic alphaproteobacterium isolated from the Yellow Sea, China.</title>
        <authorList>
            <person name="Zhang G."/>
            <person name="Zhang R."/>
        </authorList>
    </citation>
    <scope>NUCLEOTIDE SEQUENCE [LARGE SCALE GENOMIC DNA]</scope>
    <source>
        <strain evidence="14 15">WB1-6</strain>
    </source>
</reference>
<feature type="transmembrane region" description="Helical" evidence="12">
    <location>
        <begin position="363"/>
        <end position="382"/>
    </location>
</feature>
<keyword evidence="7" id="KW-0630">Potassium</keyword>
<keyword evidence="15" id="KW-1185">Reference proteome</keyword>
<feature type="transmembrane region" description="Helical" evidence="12">
    <location>
        <begin position="90"/>
        <end position="112"/>
    </location>
</feature>
<evidence type="ECO:0000256" key="11">
    <source>
        <dbReference type="SAM" id="MobiDB-lite"/>
    </source>
</evidence>
<evidence type="ECO:0000256" key="1">
    <source>
        <dbReference type="ARBA" id="ARBA00004127"/>
    </source>
</evidence>
<feature type="transmembrane region" description="Helical" evidence="12">
    <location>
        <begin position="297"/>
        <end position="319"/>
    </location>
</feature>
<evidence type="ECO:0000256" key="7">
    <source>
        <dbReference type="ARBA" id="ARBA00022958"/>
    </source>
</evidence>
<dbReference type="PANTHER" id="PTHR46157">
    <property type="entry name" value="K(+) EFFLUX ANTIPORTER 3, CHLOROPLASTIC"/>
    <property type="match status" value="1"/>
</dbReference>
<dbReference type="PROSITE" id="PS51201">
    <property type="entry name" value="RCK_N"/>
    <property type="match status" value="1"/>
</dbReference>
<proteinExistence type="inferred from homology"/>
<dbReference type="InterPro" id="IPR003148">
    <property type="entry name" value="RCK_N"/>
</dbReference>
<feature type="transmembrane region" description="Helical" evidence="12">
    <location>
        <begin position="118"/>
        <end position="139"/>
    </location>
</feature>
<dbReference type="InterPro" id="IPR006153">
    <property type="entry name" value="Cation/H_exchanger_TM"/>
</dbReference>
<protein>
    <submittedName>
        <fullName evidence="14">Potassium transporter TrkA</fullName>
    </submittedName>
</protein>
<dbReference type="Gene3D" id="1.20.1530.20">
    <property type="match status" value="1"/>
</dbReference>
<feature type="transmembrane region" description="Helical" evidence="12">
    <location>
        <begin position="59"/>
        <end position="78"/>
    </location>
</feature>
<feature type="transmembrane region" description="Helical" evidence="12">
    <location>
        <begin position="185"/>
        <end position="207"/>
    </location>
</feature>
<dbReference type="EMBL" id="LVVZ01000041">
    <property type="protein sequence ID" value="OKL42487.1"/>
    <property type="molecule type" value="Genomic_DNA"/>
</dbReference>
<evidence type="ECO:0000313" key="14">
    <source>
        <dbReference type="EMBL" id="OKL42487.1"/>
    </source>
</evidence>
<comment type="subcellular location">
    <subcellularLocation>
        <location evidence="1">Endomembrane system</location>
        <topology evidence="1">Multi-pass membrane protein</topology>
    </subcellularLocation>
</comment>
<evidence type="ECO:0000256" key="4">
    <source>
        <dbReference type="ARBA" id="ARBA00022449"/>
    </source>
</evidence>
<evidence type="ECO:0000256" key="6">
    <source>
        <dbReference type="ARBA" id="ARBA00022692"/>
    </source>
</evidence>
<evidence type="ECO:0000256" key="5">
    <source>
        <dbReference type="ARBA" id="ARBA00022538"/>
    </source>
</evidence>
<dbReference type="AlphaFoldDB" id="A0A1U7JCP2"/>
<feature type="transmembrane region" description="Helical" evidence="12">
    <location>
        <begin position="34"/>
        <end position="53"/>
    </location>
</feature>
<comment type="similarity">
    <text evidence="2">Belongs to the monovalent cation:proton antiporter 2 (CPA2) transporter (TC 2.A.37) family.</text>
</comment>
<dbReference type="InterPro" id="IPR038770">
    <property type="entry name" value="Na+/solute_symporter_sf"/>
</dbReference>
<feature type="compositionally biased region" description="Basic and acidic residues" evidence="11">
    <location>
        <begin position="577"/>
        <end position="601"/>
    </location>
</feature>
<dbReference type="Pfam" id="PF02254">
    <property type="entry name" value="TrkA_N"/>
    <property type="match status" value="1"/>
</dbReference>
<sequence length="601" mass="64578">MAAPHVPPFFVETIMFLSAAVVAVPLAKRIGLGSVVGYLVAGVIIGPFGLKFFEEPQQILTFAELGVVLLLFVIGLELEPARLWKMKRDIFGLGSAQVIITGVVLCAIFWLLGQPTNVALVAGFGLALSSTAFAIQILQERGQLSAPYGQRAFGILLFQDMSIVPLLSMVSLLTPKMGQQSYTDVAIEVAMLVGAVALVVIVGRFLLSPIFSFLASSRAREVMLAAALLVALGSAGLMQLVGLSMALGAFLSGVMLAESSFRHTLEADIEPFRSLLMGLFFIAVGMALQLDIIAANWLIVAVGVLALMILKGSIIWGLARAFGSSNSDALRIAVTLPQGGEFAFVLFAAASGSAILPSDTNNILTAIVILSMLLTPLAGLGLDFLARRLKKAGVPAEQIEGFGTAHPSVLIVGFGRFGMMVSQMLTSEGISITALDNRPDRINYARKLGYSIYYGDATRLDVLKAAGGDTATLIALCIENDQIMRQAVKQIRAEFPNAAIYCRATDRAHALDLHRLGVDFQIRETFESSLVFGRAALSFLGLPQDRISEIEADVRARDEERLQLQLEGGTYAGAEMLHQRTPREEQERSEAEARPRESNHP</sequence>
<dbReference type="Pfam" id="PF00999">
    <property type="entry name" value="Na_H_Exchanger"/>
    <property type="match status" value="1"/>
</dbReference>
<evidence type="ECO:0000256" key="12">
    <source>
        <dbReference type="SAM" id="Phobius"/>
    </source>
</evidence>
<gene>
    <name evidence="14" type="ORF">A3843_17610</name>
</gene>
<keyword evidence="8 12" id="KW-1133">Transmembrane helix</keyword>
<feature type="transmembrane region" description="Helical" evidence="12">
    <location>
        <begin position="271"/>
        <end position="290"/>
    </location>
</feature>
<keyword evidence="9" id="KW-0406">Ion transport</keyword>
<keyword evidence="4" id="KW-0050">Antiport</keyword>
<keyword evidence="5" id="KW-0633">Potassium transport</keyword>
<name>A0A1U7JCP2_9HYPH</name>
<dbReference type="GO" id="GO:0005886">
    <property type="term" value="C:plasma membrane"/>
    <property type="evidence" value="ECO:0007669"/>
    <property type="project" value="TreeGrafter"/>
</dbReference>
<evidence type="ECO:0000313" key="15">
    <source>
        <dbReference type="Proteomes" id="UP000185783"/>
    </source>
</evidence>
<evidence type="ECO:0000259" key="13">
    <source>
        <dbReference type="PROSITE" id="PS51201"/>
    </source>
</evidence>
<keyword evidence="6 12" id="KW-0812">Transmembrane</keyword>
<evidence type="ECO:0000256" key="2">
    <source>
        <dbReference type="ARBA" id="ARBA00005551"/>
    </source>
</evidence>
<dbReference type="RefSeq" id="WP_028482514.1">
    <property type="nucleotide sequence ID" value="NZ_LVVZ01000041.1"/>
</dbReference>
<dbReference type="GO" id="GO:0006813">
    <property type="term" value="P:potassium ion transport"/>
    <property type="evidence" value="ECO:0007669"/>
    <property type="project" value="UniProtKB-KW"/>
</dbReference>
<dbReference type="GO" id="GO:1902600">
    <property type="term" value="P:proton transmembrane transport"/>
    <property type="evidence" value="ECO:0007669"/>
    <property type="project" value="InterPro"/>
</dbReference>
<evidence type="ECO:0000256" key="9">
    <source>
        <dbReference type="ARBA" id="ARBA00023065"/>
    </source>
</evidence>
<keyword evidence="10 12" id="KW-0472">Membrane</keyword>
<dbReference type="OrthoDB" id="9781411at2"/>
<keyword evidence="3" id="KW-0813">Transport</keyword>
<feature type="domain" description="RCK N-terminal" evidence="13">
    <location>
        <begin position="406"/>
        <end position="522"/>
    </location>
</feature>
<evidence type="ECO:0000256" key="8">
    <source>
        <dbReference type="ARBA" id="ARBA00022989"/>
    </source>
</evidence>
<feature type="transmembrane region" description="Helical" evidence="12">
    <location>
        <begin position="6"/>
        <end position="27"/>
    </location>
</feature>
<accession>A0A1U7JCP2</accession>
<evidence type="ECO:0000256" key="3">
    <source>
        <dbReference type="ARBA" id="ARBA00022448"/>
    </source>
</evidence>
<organism evidence="14 15">
    <name type="scientific">Pseudovibrio exalbescens</name>
    <dbReference type="NCBI Taxonomy" id="197461"/>
    <lineage>
        <taxon>Bacteria</taxon>
        <taxon>Pseudomonadati</taxon>
        <taxon>Pseudomonadota</taxon>
        <taxon>Alphaproteobacteria</taxon>
        <taxon>Hyphomicrobiales</taxon>
        <taxon>Stappiaceae</taxon>
        <taxon>Pseudovibrio</taxon>
    </lineage>
</organism>
<dbReference type="FunFam" id="3.40.50.720:FF:000036">
    <property type="entry name" value="Glutathione-regulated potassium-efflux system protein KefB"/>
    <property type="match status" value="1"/>
</dbReference>
<dbReference type="GO" id="GO:0008324">
    <property type="term" value="F:monoatomic cation transmembrane transporter activity"/>
    <property type="evidence" value="ECO:0007669"/>
    <property type="project" value="InterPro"/>
</dbReference>
<comment type="caution">
    <text evidence="14">The sequence shown here is derived from an EMBL/GenBank/DDBJ whole genome shotgun (WGS) entry which is preliminary data.</text>
</comment>
<dbReference type="GO" id="GO:0012505">
    <property type="term" value="C:endomembrane system"/>
    <property type="evidence" value="ECO:0007669"/>
    <property type="project" value="UniProtKB-SubCell"/>
</dbReference>
<dbReference type="Proteomes" id="UP000185783">
    <property type="component" value="Unassembled WGS sequence"/>
</dbReference>
<dbReference type="STRING" id="197461.A3843_17610"/>
<dbReference type="InterPro" id="IPR036291">
    <property type="entry name" value="NAD(P)-bd_dom_sf"/>
</dbReference>
<dbReference type="GO" id="GO:0015297">
    <property type="term" value="F:antiporter activity"/>
    <property type="evidence" value="ECO:0007669"/>
    <property type="project" value="UniProtKB-KW"/>
</dbReference>
<dbReference type="PANTHER" id="PTHR46157:SF8">
    <property type="entry name" value="GLUTATHIONE-REGULATED POTASSIUM-EFFLUX SYSTEM PROTEIN"/>
    <property type="match status" value="1"/>
</dbReference>
<feature type="transmembrane region" description="Helical" evidence="12">
    <location>
        <begin position="151"/>
        <end position="173"/>
    </location>
</feature>
<dbReference type="Gene3D" id="3.40.50.720">
    <property type="entry name" value="NAD(P)-binding Rossmann-like Domain"/>
    <property type="match status" value="1"/>
</dbReference>
<feature type="transmembrane region" description="Helical" evidence="12">
    <location>
        <begin position="228"/>
        <end position="251"/>
    </location>
</feature>
<dbReference type="InterPro" id="IPR004771">
    <property type="entry name" value="K/H_exchanger"/>
</dbReference>
<dbReference type="SUPFAM" id="SSF51735">
    <property type="entry name" value="NAD(P)-binding Rossmann-fold domains"/>
    <property type="match status" value="1"/>
</dbReference>
<dbReference type="NCBIfam" id="TIGR00932">
    <property type="entry name" value="2a37"/>
    <property type="match status" value="1"/>
</dbReference>
<evidence type="ECO:0000256" key="10">
    <source>
        <dbReference type="ARBA" id="ARBA00023136"/>
    </source>
</evidence>
<feature type="region of interest" description="Disordered" evidence="11">
    <location>
        <begin position="569"/>
        <end position="601"/>
    </location>
</feature>